<dbReference type="AlphaFoldDB" id="A0AAP0HYM9"/>
<sequence>MHASKCVSTTPIRYPVLHCVACQSHVSEETMEVWMNMHNGGKQGRAWSGARRVAAIGLHPKEDLRGYGKEFLAKEDEFKYKRADSRSQTQNLSFGIVVVDDGHGLGDRPWCQLRLTGDHPPATLLARGDPMCDCFLRMGGDHLKSIVYITRLKLKILFKKTRSLTTRGNRLLPSLFIPPTLPNCHHQTTDPDEARGDRRITVDGEDGSVVTYKLILASTSNTEYTLYLFECYVFFGQNKEDMLGKKLRASIASTFYKGLGTEETDVFVLDGAKCDITRLQDIKSANILLDKNFHEKVRTFNLNNSDR</sequence>
<dbReference type="PANTHER" id="PTHR43144">
    <property type="entry name" value="AMINOTRANSFERASE"/>
    <property type="match status" value="1"/>
</dbReference>
<gene>
    <name evidence="5" type="ORF">Sjap_020001</name>
</gene>
<evidence type="ECO:0000313" key="6">
    <source>
        <dbReference type="Proteomes" id="UP001417504"/>
    </source>
</evidence>
<keyword evidence="4" id="KW-0663">Pyridoxal phosphate</keyword>
<organism evidence="5 6">
    <name type="scientific">Stephania japonica</name>
    <dbReference type="NCBI Taxonomy" id="461633"/>
    <lineage>
        <taxon>Eukaryota</taxon>
        <taxon>Viridiplantae</taxon>
        <taxon>Streptophyta</taxon>
        <taxon>Embryophyta</taxon>
        <taxon>Tracheophyta</taxon>
        <taxon>Spermatophyta</taxon>
        <taxon>Magnoliopsida</taxon>
        <taxon>Ranunculales</taxon>
        <taxon>Menispermaceae</taxon>
        <taxon>Menispermoideae</taxon>
        <taxon>Cissampelideae</taxon>
        <taxon>Stephania</taxon>
    </lineage>
</organism>
<evidence type="ECO:0000256" key="3">
    <source>
        <dbReference type="ARBA" id="ARBA00022679"/>
    </source>
</evidence>
<name>A0AAP0HYM9_9MAGN</name>
<evidence type="ECO:0000256" key="1">
    <source>
        <dbReference type="ARBA" id="ARBA00001933"/>
    </source>
</evidence>
<keyword evidence="6" id="KW-1185">Reference proteome</keyword>
<accession>A0AAP0HYM9</accession>
<keyword evidence="3" id="KW-0808">Transferase</keyword>
<comment type="cofactor">
    <cofactor evidence="1">
        <name>pyridoxal 5'-phosphate</name>
        <dbReference type="ChEBI" id="CHEBI:597326"/>
    </cofactor>
</comment>
<dbReference type="GO" id="GO:0008483">
    <property type="term" value="F:transaminase activity"/>
    <property type="evidence" value="ECO:0007669"/>
    <property type="project" value="UniProtKB-KW"/>
</dbReference>
<evidence type="ECO:0000313" key="5">
    <source>
        <dbReference type="EMBL" id="KAK9102747.1"/>
    </source>
</evidence>
<reference evidence="5 6" key="1">
    <citation type="submission" date="2024-01" db="EMBL/GenBank/DDBJ databases">
        <title>Genome assemblies of Stephania.</title>
        <authorList>
            <person name="Yang L."/>
        </authorList>
    </citation>
    <scope>NUCLEOTIDE SEQUENCE [LARGE SCALE GENOMIC DNA]</scope>
    <source>
        <strain evidence="5">QJT</strain>
        <tissue evidence="5">Leaf</tissue>
    </source>
</reference>
<dbReference type="InterPro" id="IPR019942">
    <property type="entry name" value="DapL/ALD1"/>
</dbReference>
<proteinExistence type="predicted"/>
<keyword evidence="2" id="KW-0032">Aminotransferase</keyword>
<dbReference type="EMBL" id="JBBNAE010000008">
    <property type="protein sequence ID" value="KAK9102747.1"/>
    <property type="molecule type" value="Genomic_DNA"/>
</dbReference>
<comment type="caution">
    <text evidence="5">The sequence shown here is derived from an EMBL/GenBank/DDBJ whole genome shotgun (WGS) entry which is preliminary data.</text>
</comment>
<evidence type="ECO:0000256" key="4">
    <source>
        <dbReference type="ARBA" id="ARBA00022898"/>
    </source>
</evidence>
<dbReference type="Proteomes" id="UP001417504">
    <property type="component" value="Unassembled WGS sequence"/>
</dbReference>
<evidence type="ECO:0000256" key="2">
    <source>
        <dbReference type="ARBA" id="ARBA00022576"/>
    </source>
</evidence>
<protein>
    <submittedName>
        <fullName evidence="5">Uncharacterized protein</fullName>
    </submittedName>
</protein>